<proteinExistence type="predicted"/>
<evidence type="ECO:0000313" key="3">
    <source>
        <dbReference type="Proteomes" id="UP000130031"/>
    </source>
</evidence>
<dbReference type="InterPro" id="IPR006956">
    <property type="entry name" value="Poxvirus_L5"/>
</dbReference>
<dbReference type="Pfam" id="PF04872">
    <property type="entry name" value="Pox_L5"/>
    <property type="match status" value="1"/>
</dbReference>
<evidence type="ECO:0000313" key="2">
    <source>
        <dbReference type="EMBL" id="ABQ43539.1"/>
    </source>
</evidence>
<gene>
    <name evidence="2" type="primary">64R</name>
</gene>
<protein>
    <submittedName>
        <fullName evidence="2">IMV membrane protein</fullName>
    </submittedName>
</protein>
<feature type="transmembrane region" description="Helical" evidence="1">
    <location>
        <begin position="28"/>
        <end position="47"/>
    </location>
</feature>
<reference evidence="2 3" key="1">
    <citation type="journal article" date="2007" name="Virus Res.">
        <title>Comparative genetic analysis of genomic DNA sequences of two human isolates of Tanapox virus.</title>
        <authorList>
            <person name="Nazarian S.H."/>
            <person name="Barrett J.W."/>
            <person name="Frace A.M."/>
            <person name="Olsen-Rasmussen M."/>
            <person name="Khristova M."/>
            <person name="Shaban M."/>
            <person name="Neering S."/>
            <person name="Li Y."/>
            <person name="Damon I.K."/>
            <person name="Esposito J.J."/>
            <person name="Essani K."/>
            <person name="McFadden G."/>
        </authorList>
    </citation>
    <scope>NUCLEOTIDE SEQUENCE [LARGE SCALE GENOMIC DNA]</scope>
    <source>
        <strain evidence="2">TPV-Kenya</strain>
    </source>
</reference>
<sequence>MASKQNLYFTPVFIEPTLKHSLLNSYKYTFIIFIEIIVVVTLMFIFFKTEIILAFNKTKVVNNPIDKFKDTFLFCKENKMMIGGLHNNNVTEALTTDKIPIVVDNCEDILKSINGSHKVSLNDILRRR</sequence>
<organism evidence="2 3">
    <name type="scientific">Tanapox virus</name>
    <dbReference type="NCBI Taxonomy" id="99000"/>
    <lineage>
        <taxon>Viruses</taxon>
        <taxon>Varidnaviria</taxon>
        <taxon>Bamfordvirae</taxon>
        <taxon>Nucleocytoviricota</taxon>
        <taxon>Pokkesviricetes</taxon>
        <taxon>Chitovirales</taxon>
        <taxon>Poxviridae</taxon>
        <taxon>Chordopoxvirinae</taxon>
        <taxon>Yatapoxvirus</taxon>
        <taxon>Yatapoxvirus tanapox</taxon>
    </lineage>
</organism>
<accession>A7XCI7</accession>
<keyword evidence="1" id="KW-1133">Transmembrane helix</keyword>
<dbReference type="EMBL" id="EF420156">
    <property type="protein sequence ID" value="ABQ43539.1"/>
    <property type="molecule type" value="Genomic_DNA"/>
</dbReference>
<evidence type="ECO:0000256" key="1">
    <source>
        <dbReference type="SAM" id="Phobius"/>
    </source>
</evidence>
<keyword evidence="1" id="KW-0472">Membrane</keyword>
<dbReference type="Proteomes" id="UP000130031">
    <property type="component" value="Segment"/>
</dbReference>
<keyword evidence="1" id="KW-0812">Transmembrane</keyword>
<name>A7XCI7_9POXV</name>